<evidence type="ECO:0000313" key="7">
    <source>
        <dbReference type="Proteomes" id="UP000244168"/>
    </source>
</evidence>
<dbReference type="SUPFAM" id="SSF52833">
    <property type="entry name" value="Thioredoxin-like"/>
    <property type="match status" value="1"/>
</dbReference>
<dbReference type="AlphaFoldDB" id="A0A2T5J6T4"/>
<dbReference type="GO" id="GO:0016209">
    <property type="term" value="F:antioxidant activity"/>
    <property type="evidence" value="ECO:0007669"/>
    <property type="project" value="InterPro"/>
</dbReference>
<dbReference type="PROSITE" id="PS51352">
    <property type="entry name" value="THIOREDOXIN_2"/>
    <property type="match status" value="1"/>
</dbReference>
<dbReference type="InterPro" id="IPR025380">
    <property type="entry name" value="DUF4369"/>
</dbReference>
<proteinExistence type="predicted"/>
<dbReference type="Proteomes" id="UP000244168">
    <property type="component" value="Unassembled WGS sequence"/>
</dbReference>
<evidence type="ECO:0000256" key="3">
    <source>
        <dbReference type="ARBA" id="ARBA00023157"/>
    </source>
</evidence>
<dbReference type="InterPro" id="IPR050553">
    <property type="entry name" value="Thioredoxin_ResA/DsbE_sf"/>
</dbReference>
<comment type="caution">
    <text evidence="6">The sequence shown here is derived from an EMBL/GenBank/DDBJ whole genome shotgun (WGS) entry which is preliminary data.</text>
</comment>
<dbReference type="Pfam" id="PF00578">
    <property type="entry name" value="AhpC-TSA"/>
    <property type="match status" value="1"/>
</dbReference>
<dbReference type="PANTHER" id="PTHR42852">
    <property type="entry name" value="THIOL:DISULFIDE INTERCHANGE PROTEIN DSBE"/>
    <property type="match status" value="1"/>
</dbReference>
<keyword evidence="4" id="KW-0676">Redox-active center</keyword>
<accession>A0A2T5J6T4</accession>
<evidence type="ECO:0000313" key="6">
    <source>
        <dbReference type="EMBL" id="PTQ94868.1"/>
    </source>
</evidence>
<protein>
    <submittedName>
        <fullName evidence="6">Peroxiredoxin</fullName>
    </submittedName>
</protein>
<dbReference type="CDD" id="cd02966">
    <property type="entry name" value="TlpA_like_family"/>
    <property type="match status" value="1"/>
</dbReference>
<dbReference type="InterPro" id="IPR017937">
    <property type="entry name" value="Thioredoxin_CS"/>
</dbReference>
<keyword evidence="2" id="KW-0201">Cytochrome c-type biogenesis</keyword>
<dbReference type="RefSeq" id="WP_107829587.1">
    <property type="nucleotide sequence ID" value="NZ_CP160205.1"/>
</dbReference>
<dbReference type="GO" id="GO:0030313">
    <property type="term" value="C:cell envelope"/>
    <property type="evidence" value="ECO:0007669"/>
    <property type="project" value="UniProtKB-SubCell"/>
</dbReference>
<dbReference type="GO" id="GO:0017004">
    <property type="term" value="P:cytochrome complex assembly"/>
    <property type="evidence" value="ECO:0007669"/>
    <property type="project" value="UniProtKB-KW"/>
</dbReference>
<reference evidence="6 7" key="1">
    <citation type="submission" date="2018-04" db="EMBL/GenBank/DDBJ databases">
        <title>Genomic Encyclopedia of Archaeal and Bacterial Type Strains, Phase II (KMG-II): from individual species to whole genera.</title>
        <authorList>
            <person name="Goeker M."/>
        </authorList>
    </citation>
    <scope>NUCLEOTIDE SEQUENCE [LARGE SCALE GENOMIC DNA]</scope>
    <source>
        <strain evidence="6 7">DSM 26809</strain>
    </source>
</reference>
<dbReference type="Pfam" id="PF14289">
    <property type="entry name" value="DUF4369"/>
    <property type="match status" value="1"/>
</dbReference>
<dbReference type="PROSITE" id="PS51257">
    <property type="entry name" value="PROKAR_LIPOPROTEIN"/>
    <property type="match status" value="1"/>
</dbReference>
<dbReference type="Gene3D" id="3.40.30.10">
    <property type="entry name" value="Glutaredoxin"/>
    <property type="match status" value="1"/>
</dbReference>
<dbReference type="GO" id="GO:0016491">
    <property type="term" value="F:oxidoreductase activity"/>
    <property type="evidence" value="ECO:0007669"/>
    <property type="project" value="InterPro"/>
</dbReference>
<evidence type="ECO:0000256" key="2">
    <source>
        <dbReference type="ARBA" id="ARBA00022748"/>
    </source>
</evidence>
<dbReference type="EMBL" id="QAOQ01000006">
    <property type="protein sequence ID" value="PTQ94868.1"/>
    <property type="molecule type" value="Genomic_DNA"/>
</dbReference>
<dbReference type="PANTHER" id="PTHR42852:SF6">
    <property type="entry name" value="THIOL:DISULFIDE INTERCHANGE PROTEIN DSBE"/>
    <property type="match status" value="1"/>
</dbReference>
<comment type="subcellular location">
    <subcellularLocation>
        <location evidence="1">Cell envelope</location>
    </subcellularLocation>
</comment>
<evidence type="ECO:0000259" key="5">
    <source>
        <dbReference type="PROSITE" id="PS51352"/>
    </source>
</evidence>
<dbReference type="InterPro" id="IPR013766">
    <property type="entry name" value="Thioredoxin_domain"/>
</dbReference>
<dbReference type="PROSITE" id="PS00194">
    <property type="entry name" value="THIOREDOXIN_1"/>
    <property type="match status" value="1"/>
</dbReference>
<organism evidence="6 7">
    <name type="scientific">Mucilaginibacter yixingensis</name>
    <dbReference type="NCBI Taxonomy" id="1295612"/>
    <lineage>
        <taxon>Bacteria</taxon>
        <taxon>Pseudomonadati</taxon>
        <taxon>Bacteroidota</taxon>
        <taxon>Sphingobacteriia</taxon>
        <taxon>Sphingobacteriales</taxon>
        <taxon>Sphingobacteriaceae</taxon>
        <taxon>Mucilaginibacter</taxon>
    </lineage>
</organism>
<sequence>MKNSIKVLGAALLALSIYSCKDKNSFSINGELKNPGNVKKIYLLAADTNRITVVDSTNLSEDGKFTFKHASPYPNIYKMRVGGTVFDLIAENGQEITFKTDLTDNTHLYSISGSMESVKIQEFNQLSNGFMERSNKVSAAYQEAAQKLGHESDSLAARFIPQYKQIQDEYSTEVIKFIRNNEAQLAAFYAATTLDQNKYERQLIAYADDLGKDDFNGNPAVLAFKKAMAEAKPLSIGHIAPDFTIGSIDGKPIKLSDYNGKYVMLDFWASWCGPCVQEMPNVVKQYAAFKDKGLNILGISLDEDKAAWQGAVKRLNMTWPQASDLKKWEGPTEMTYRIMAIPSNFIIGPDGKIVAKNLTGPELEDFLKKTFSK</sequence>
<evidence type="ECO:0000256" key="4">
    <source>
        <dbReference type="ARBA" id="ARBA00023284"/>
    </source>
</evidence>
<name>A0A2T5J6T4_9SPHI</name>
<dbReference type="InterPro" id="IPR036249">
    <property type="entry name" value="Thioredoxin-like_sf"/>
</dbReference>
<dbReference type="InterPro" id="IPR000866">
    <property type="entry name" value="AhpC/TSA"/>
</dbReference>
<keyword evidence="7" id="KW-1185">Reference proteome</keyword>
<feature type="domain" description="Thioredoxin" evidence="5">
    <location>
        <begin position="234"/>
        <end position="373"/>
    </location>
</feature>
<evidence type="ECO:0000256" key="1">
    <source>
        <dbReference type="ARBA" id="ARBA00004196"/>
    </source>
</evidence>
<dbReference type="OrthoDB" id="750178at2"/>
<keyword evidence="3" id="KW-1015">Disulfide bond</keyword>
<gene>
    <name evidence="6" type="ORF">C8P68_10678</name>
</gene>